<dbReference type="AlphaFoldDB" id="A0A2M9R6C3"/>
<dbReference type="SMART" id="SM00448">
    <property type="entry name" value="REC"/>
    <property type="match status" value="1"/>
</dbReference>
<dbReference type="InterPro" id="IPR036388">
    <property type="entry name" value="WH-like_DNA-bd_sf"/>
</dbReference>
<feature type="domain" description="Response regulatory" evidence="8">
    <location>
        <begin position="2"/>
        <end position="116"/>
    </location>
</feature>
<dbReference type="Pfam" id="PF00072">
    <property type="entry name" value="Response_reg"/>
    <property type="match status" value="1"/>
</dbReference>
<dbReference type="GO" id="GO:0005829">
    <property type="term" value="C:cytosol"/>
    <property type="evidence" value="ECO:0007669"/>
    <property type="project" value="TreeGrafter"/>
</dbReference>
<evidence type="ECO:0000259" key="9">
    <source>
        <dbReference type="PROSITE" id="PS51755"/>
    </source>
</evidence>
<keyword evidence="5" id="KW-0804">Transcription</keyword>
<dbReference type="GO" id="GO:0006355">
    <property type="term" value="P:regulation of DNA-templated transcription"/>
    <property type="evidence" value="ECO:0007669"/>
    <property type="project" value="InterPro"/>
</dbReference>
<dbReference type="EMBL" id="NIPO01000001">
    <property type="protein sequence ID" value="PJR04417.1"/>
    <property type="molecule type" value="Genomic_DNA"/>
</dbReference>
<name>A0A2M9R6C3_9FLAO</name>
<dbReference type="InterPro" id="IPR001867">
    <property type="entry name" value="OmpR/PhoB-type_DNA-bd"/>
</dbReference>
<dbReference type="GO" id="GO:0032993">
    <property type="term" value="C:protein-DNA complex"/>
    <property type="evidence" value="ECO:0007669"/>
    <property type="project" value="TreeGrafter"/>
</dbReference>
<dbReference type="PANTHER" id="PTHR48111:SF22">
    <property type="entry name" value="REGULATOR OF RPOS"/>
    <property type="match status" value="1"/>
</dbReference>
<accession>A0A2M9R6C3</accession>
<protein>
    <submittedName>
        <fullName evidence="10">DNA-binding response regulator</fullName>
    </submittedName>
</protein>
<dbReference type="CDD" id="cd00383">
    <property type="entry name" value="trans_reg_C"/>
    <property type="match status" value="1"/>
</dbReference>
<evidence type="ECO:0000313" key="11">
    <source>
        <dbReference type="Proteomes" id="UP000231960"/>
    </source>
</evidence>
<dbReference type="Gene3D" id="3.40.50.2300">
    <property type="match status" value="1"/>
</dbReference>
<evidence type="ECO:0000259" key="8">
    <source>
        <dbReference type="PROSITE" id="PS50110"/>
    </source>
</evidence>
<dbReference type="OrthoDB" id="9790442at2"/>
<keyword evidence="3" id="KW-0805">Transcription regulation</keyword>
<dbReference type="RefSeq" id="WP_100677977.1">
    <property type="nucleotide sequence ID" value="NZ_NIPO01000001.1"/>
</dbReference>
<evidence type="ECO:0000256" key="3">
    <source>
        <dbReference type="ARBA" id="ARBA00023015"/>
    </source>
</evidence>
<evidence type="ECO:0000256" key="2">
    <source>
        <dbReference type="ARBA" id="ARBA00023012"/>
    </source>
</evidence>
<dbReference type="Pfam" id="PF00486">
    <property type="entry name" value="Trans_reg_C"/>
    <property type="match status" value="1"/>
</dbReference>
<keyword evidence="2" id="KW-0902">Two-component regulatory system</keyword>
<reference evidence="10 11" key="1">
    <citation type="submission" date="2017-06" db="EMBL/GenBank/DDBJ databases">
        <title>Description of Avrilella dinanensis gen. nov. sp. nov.</title>
        <authorList>
            <person name="Leyer C."/>
            <person name="Sassi M."/>
            <person name="Minet J."/>
            <person name="Kayal S."/>
            <person name="Cattoir V."/>
        </authorList>
    </citation>
    <scope>NUCLEOTIDE SEQUENCE [LARGE SCALE GENOMIC DNA]</scope>
    <source>
        <strain evidence="10 11">UR159</strain>
    </source>
</reference>
<keyword evidence="1 6" id="KW-0597">Phosphoprotein</keyword>
<dbReference type="PROSITE" id="PS51755">
    <property type="entry name" value="OMPR_PHOB"/>
    <property type="match status" value="1"/>
</dbReference>
<evidence type="ECO:0000256" key="4">
    <source>
        <dbReference type="ARBA" id="ARBA00023125"/>
    </source>
</evidence>
<evidence type="ECO:0000313" key="10">
    <source>
        <dbReference type="EMBL" id="PJR04417.1"/>
    </source>
</evidence>
<dbReference type="Gene3D" id="6.10.250.690">
    <property type="match status" value="1"/>
</dbReference>
<keyword evidence="11" id="KW-1185">Reference proteome</keyword>
<dbReference type="Proteomes" id="UP000231960">
    <property type="component" value="Unassembled WGS sequence"/>
</dbReference>
<dbReference type="SMART" id="SM00862">
    <property type="entry name" value="Trans_reg_C"/>
    <property type="match status" value="1"/>
</dbReference>
<gene>
    <name evidence="10" type="ORF">CDL10_07605</name>
</gene>
<evidence type="ECO:0000256" key="6">
    <source>
        <dbReference type="PROSITE-ProRule" id="PRU00169"/>
    </source>
</evidence>
<sequence length="227" mass="26425">MRILVIEDEITLNKNICEALLAENFTVESAFDGFLAKRFLKKETFDCVVMDINLPKKNGYDLCEEFREYNTQTPILMLTAFDELEDKIKGFDSGADDYLTKPFFMKELIMRIHSLIKRSQNKSENSSNEIIIASDIFINIAQKKVKRQNQEIQLTPREYQILVKLCKHPGEIISKNDLIKEIWGTSLDVNTNTIEVYVNFLRNKIDKPFGKKSIKTKIGYGYYLEIE</sequence>
<dbReference type="Gene3D" id="1.10.10.10">
    <property type="entry name" value="Winged helix-like DNA-binding domain superfamily/Winged helix DNA-binding domain"/>
    <property type="match status" value="1"/>
</dbReference>
<dbReference type="PROSITE" id="PS50110">
    <property type="entry name" value="RESPONSE_REGULATORY"/>
    <property type="match status" value="1"/>
</dbReference>
<organism evidence="10 11">
    <name type="scientific">Avrilella dinanensis</name>
    <dbReference type="NCBI Taxonomy" id="2008672"/>
    <lineage>
        <taxon>Bacteria</taxon>
        <taxon>Pseudomonadati</taxon>
        <taxon>Bacteroidota</taxon>
        <taxon>Flavobacteriia</taxon>
        <taxon>Flavobacteriales</taxon>
        <taxon>Flavobacteriaceae</taxon>
        <taxon>Avrilella</taxon>
    </lineage>
</organism>
<evidence type="ECO:0000256" key="5">
    <source>
        <dbReference type="ARBA" id="ARBA00023163"/>
    </source>
</evidence>
<comment type="caution">
    <text evidence="10">The sequence shown here is derived from an EMBL/GenBank/DDBJ whole genome shotgun (WGS) entry which is preliminary data.</text>
</comment>
<dbReference type="InterPro" id="IPR001789">
    <property type="entry name" value="Sig_transdc_resp-reg_receiver"/>
</dbReference>
<feature type="domain" description="OmpR/PhoB-type" evidence="9">
    <location>
        <begin position="128"/>
        <end position="226"/>
    </location>
</feature>
<dbReference type="InterPro" id="IPR011006">
    <property type="entry name" value="CheY-like_superfamily"/>
</dbReference>
<proteinExistence type="predicted"/>
<dbReference type="SUPFAM" id="SSF52172">
    <property type="entry name" value="CheY-like"/>
    <property type="match status" value="1"/>
</dbReference>
<dbReference type="GO" id="GO:0000976">
    <property type="term" value="F:transcription cis-regulatory region binding"/>
    <property type="evidence" value="ECO:0007669"/>
    <property type="project" value="TreeGrafter"/>
</dbReference>
<dbReference type="InterPro" id="IPR039420">
    <property type="entry name" value="WalR-like"/>
</dbReference>
<feature type="modified residue" description="4-aspartylphosphate" evidence="6">
    <location>
        <position position="51"/>
    </location>
</feature>
<feature type="DNA-binding region" description="OmpR/PhoB-type" evidence="7">
    <location>
        <begin position="128"/>
        <end position="226"/>
    </location>
</feature>
<evidence type="ECO:0000256" key="7">
    <source>
        <dbReference type="PROSITE-ProRule" id="PRU01091"/>
    </source>
</evidence>
<keyword evidence="4 7" id="KW-0238">DNA-binding</keyword>
<dbReference type="GO" id="GO:0000156">
    <property type="term" value="F:phosphorelay response regulator activity"/>
    <property type="evidence" value="ECO:0007669"/>
    <property type="project" value="TreeGrafter"/>
</dbReference>
<evidence type="ECO:0000256" key="1">
    <source>
        <dbReference type="ARBA" id="ARBA00022553"/>
    </source>
</evidence>
<dbReference type="PANTHER" id="PTHR48111">
    <property type="entry name" value="REGULATOR OF RPOS"/>
    <property type="match status" value="1"/>
</dbReference>